<sequence>MANTMSAPQAPQQQQQIKMDVESTKQASSSSRVLVIVGSTALYLVTMAAVFGLCFAAVQLSKDMRVSEDDLLVSNKDQVPLRFSEALKFVPLEGFAFLPLAEMQKMASLHIMIGKDGERVYNIEAVFRDRKTNTTEAHLSLGHKLVSAPGKFSLIDEKGEVVYAGEYEYEITTLDNAVKIHKEGAVEEKGSNRRRLIVSKIINKIHSILGGGYYGGGYYGGGYGPGGYGGPGYGYGRGYGGPRYGYPGGYGYPYGGW</sequence>
<organism evidence="3 4">
    <name type="scientific">Vitrella brassicaformis (strain CCMP3155)</name>
    <dbReference type="NCBI Taxonomy" id="1169540"/>
    <lineage>
        <taxon>Eukaryota</taxon>
        <taxon>Sar</taxon>
        <taxon>Alveolata</taxon>
        <taxon>Colpodellida</taxon>
        <taxon>Vitrellaceae</taxon>
        <taxon>Vitrella</taxon>
    </lineage>
</organism>
<dbReference type="VEuPathDB" id="CryptoDB:Vbra_5004"/>
<dbReference type="PhylomeDB" id="A0A0G4EIF6"/>
<evidence type="ECO:0000256" key="2">
    <source>
        <dbReference type="SAM" id="Phobius"/>
    </source>
</evidence>
<gene>
    <name evidence="3" type="ORF">Vbra_5004</name>
</gene>
<accession>A0A0G4EIF6</accession>
<dbReference type="InParanoid" id="A0A0G4EIF6"/>
<evidence type="ECO:0000313" key="4">
    <source>
        <dbReference type="Proteomes" id="UP000041254"/>
    </source>
</evidence>
<keyword evidence="2" id="KW-0812">Transmembrane</keyword>
<protein>
    <submittedName>
        <fullName evidence="3">Uncharacterized protein</fullName>
    </submittedName>
</protein>
<keyword evidence="4" id="KW-1185">Reference proteome</keyword>
<feature type="transmembrane region" description="Helical" evidence="2">
    <location>
        <begin position="33"/>
        <end position="58"/>
    </location>
</feature>
<dbReference type="AlphaFoldDB" id="A0A0G4EIF6"/>
<evidence type="ECO:0000313" key="3">
    <source>
        <dbReference type="EMBL" id="CEL95766.1"/>
    </source>
</evidence>
<keyword evidence="2" id="KW-1133">Transmembrane helix</keyword>
<evidence type="ECO:0000256" key="1">
    <source>
        <dbReference type="SAM" id="MobiDB-lite"/>
    </source>
</evidence>
<reference evidence="3 4" key="1">
    <citation type="submission" date="2014-11" db="EMBL/GenBank/DDBJ databases">
        <authorList>
            <person name="Zhu J."/>
            <person name="Qi W."/>
            <person name="Song R."/>
        </authorList>
    </citation>
    <scope>NUCLEOTIDE SEQUENCE [LARGE SCALE GENOMIC DNA]</scope>
</reference>
<proteinExistence type="predicted"/>
<dbReference type="Proteomes" id="UP000041254">
    <property type="component" value="Unassembled WGS sequence"/>
</dbReference>
<name>A0A0G4EIF6_VITBC</name>
<feature type="region of interest" description="Disordered" evidence="1">
    <location>
        <begin position="1"/>
        <end position="22"/>
    </location>
</feature>
<dbReference type="EMBL" id="CDMY01000238">
    <property type="protein sequence ID" value="CEL95766.1"/>
    <property type="molecule type" value="Genomic_DNA"/>
</dbReference>
<keyword evidence="2" id="KW-0472">Membrane</keyword>
<feature type="compositionally biased region" description="Low complexity" evidence="1">
    <location>
        <begin position="7"/>
        <end position="16"/>
    </location>
</feature>